<dbReference type="AlphaFoldDB" id="A0ABD1PZ01"/>
<proteinExistence type="predicted"/>
<organism evidence="1 2">
    <name type="scientific">Forsythia ovata</name>
    <dbReference type="NCBI Taxonomy" id="205694"/>
    <lineage>
        <taxon>Eukaryota</taxon>
        <taxon>Viridiplantae</taxon>
        <taxon>Streptophyta</taxon>
        <taxon>Embryophyta</taxon>
        <taxon>Tracheophyta</taxon>
        <taxon>Spermatophyta</taxon>
        <taxon>Magnoliopsida</taxon>
        <taxon>eudicotyledons</taxon>
        <taxon>Gunneridae</taxon>
        <taxon>Pentapetalae</taxon>
        <taxon>asterids</taxon>
        <taxon>lamiids</taxon>
        <taxon>Lamiales</taxon>
        <taxon>Oleaceae</taxon>
        <taxon>Forsythieae</taxon>
        <taxon>Forsythia</taxon>
    </lineage>
</organism>
<gene>
    <name evidence="1" type="ORF">Fot_50731</name>
</gene>
<keyword evidence="2" id="KW-1185">Reference proteome</keyword>
<protein>
    <submittedName>
        <fullName evidence="1">Uncharacterized protein</fullName>
    </submittedName>
</protein>
<dbReference type="EMBL" id="JBFOLJ010000016">
    <property type="protein sequence ID" value="KAL2469155.1"/>
    <property type="molecule type" value="Genomic_DNA"/>
</dbReference>
<comment type="caution">
    <text evidence="1">The sequence shown here is derived from an EMBL/GenBank/DDBJ whole genome shotgun (WGS) entry which is preliminary data.</text>
</comment>
<accession>A0ABD1PZ01</accession>
<reference evidence="2" key="1">
    <citation type="submission" date="2024-07" db="EMBL/GenBank/DDBJ databases">
        <title>Two chromosome-level genome assemblies of Korean endemic species Abeliophyllum distichum and Forsythia ovata (Oleaceae).</title>
        <authorList>
            <person name="Jang H."/>
        </authorList>
    </citation>
    <scope>NUCLEOTIDE SEQUENCE [LARGE SCALE GENOMIC DNA]</scope>
</reference>
<evidence type="ECO:0000313" key="1">
    <source>
        <dbReference type="EMBL" id="KAL2469155.1"/>
    </source>
</evidence>
<sequence>MNNSLLNFVKGKVLKAKLPTCVRGPLTRQIVNRGMYKSSRDLRERANRPIFRIDSHNISVKICPTWESNVRCQMISSHVTSGLTNSPMPLGAFTTILLLLRFYYLLN</sequence>
<name>A0ABD1PZ01_9LAMI</name>
<dbReference type="Proteomes" id="UP001604277">
    <property type="component" value="Unassembled WGS sequence"/>
</dbReference>
<evidence type="ECO:0000313" key="2">
    <source>
        <dbReference type="Proteomes" id="UP001604277"/>
    </source>
</evidence>